<dbReference type="RefSeq" id="YP_003422470.1">
    <property type="nucleotide sequence ID" value="NC_013772.1"/>
</dbReference>
<keyword evidence="1" id="KW-0812">Transmembrane</keyword>
<keyword evidence="1" id="KW-1133">Transmembrane helix</keyword>
<dbReference type="EMBL" id="EU678671">
    <property type="protein sequence ID" value="ACH69481.1"/>
    <property type="molecule type" value="Genomic_DNA"/>
</dbReference>
<feature type="transmembrane region" description="Helical" evidence="1">
    <location>
        <begin position="6"/>
        <end position="23"/>
    </location>
</feature>
<dbReference type="SUPFAM" id="SSF57625">
    <property type="entry name" value="Invertebrate chitin-binding proteins"/>
    <property type="match status" value="1"/>
</dbReference>
<dbReference type="InterPro" id="IPR036508">
    <property type="entry name" value="Chitin-bd_dom_sf"/>
</dbReference>
<evidence type="ECO:0000313" key="2">
    <source>
        <dbReference type="EMBL" id="ACH69481.1"/>
    </source>
</evidence>
<dbReference type="GeneID" id="8763991"/>
<sequence length="105" mass="12075">MYYYAIVITLACIIVIAMLIFFIKSSKIDEIIDDEETNFSRYCGSNNTLHGNVPDPNYCQRFHLCHGLNIEPTPLRCTENFCYDIFSRGCKLCSEVDCGTRLLMD</sequence>
<proteinExistence type="predicted"/>
<keyword evidence="1" id="KW-0472">Membrane</keyword>
<dbReference type="KEGG" id="vg:8763991"/>
<evidence type="ECO:0000256" key="1">
    <source>
        <dbReference type="SAM" id="Phobius"/>
    </source>
</evidence>
<reference evidence="3" key="1">
    <citation type="submission" date="2008-04" db="EMBL/GenBank/DDBJ databases">
        <title>Genome sequence analysis of the Pseudaletia unipuncta granulovirus which was propagated in Pseudaletia separate larvae.</title>
        <authorList>
            <person name="Li Y."/>
            <person name="Tang P."/>
            <person name="Zhang Z."/>
            <person name="Zhang H."/>
            <person name="Qin Q."/>
        </authorList>
    </citation>
    <scope>NUCLEOTIDE SEQUENCE [LARGE SCALE GENOMIC DNA]</scope>
    <source>
        <strain evidence="3">Hawaiin</strain>
    </source>
</reference>
<dbReference type="OrthoDB" id="29192at10239"/>
<dbReference type="Proteomes" id="UP000203623">
    <property type="component" value="Genome"/>
</dbReference>
<organism evidence="2 3">
    <name type="scientific">Pseudalatia unipuncta granulosis virus</name>
    <name type="common">PuGV</name>
    <name type="synonym">Pseudalatia unipuncta granulovirus</name>
    <dbReference type="NCBI Taxonomy" id="36355"/>
    <lineage>
        <taxon>Viruses</taxon>
        <taxon>Viruses incertae sedis</taxon>
        <taxon>Naldaviricetes</taxon>
        <taxon>Lefavirales</taxon>
        <taxon>Baculoviridae</taxon>
        <taxon>Betabaculovirus</taxon>
        <taxon>Betabaculovirus myunipunctae</taxon>
    </lineage>
</organism>
<organismHost>
    <name type="scientific">Mythimna unipuncta</name>
    <name type="common">Armyworm moth</name>
    <name type="synonym">Pseudaletia unipuncta</name>
    <dbReference type="NCBI Taxonomy" id="103831"/>
</organismHost>
<evidence type="ECO:0008006" key="4">
    <source>
        <dbReference type="Google" id="ProtNLM"/>
    </source>
</evidence>
<name>B6S700_GVPU</name>
<evidence type="ECO:0000313" key="3">
    <source>
        <dbReference type="Proteomes" id="UP000203623"/>
    </source>
</evidence>
<protein>
    <recommendedName>
        <fullName evidence="4">Chitin-binding type-2 domain-containing protein</fullName>
    </recommendedName>
</protein>
<accession>B6S700</accession>
<dbReference type="GO" id="GO:0008061">
    <property type="term" value="F:chitin binding"/>
    <property type="evidence" value="ECO:0007669"/>
    <property type="project" value="InterPro"/>
</dbReference>
<keyword evidence="3" id="KW-1185">Reference proteome</keyword>